<evidence type="ECO:0000256" key="6">
    <source>
        <dbReference type="HAMAP-Rule" id="MF_00167"/>
    </source>
</evidence>
<protein>
    <recommendedName>
        <fullName evidence="6">Translational regulator CsrA</fullName>
    </recommendedName>
</protein>
<dbReference type="Proteomes" id="UP000007488">
    <property type="component" value="Chromosome"/>
</dbReference>
<evidence type="ECO:0000313" key="8">
    <source>
        <dbReference type="Proteomes" id="UP000007488"/>
    </source>
</evidence>
<dbReference type="RefSeq" id="WP_013624289.1">
    <property type="nucleotide sequence ID" value="NC_015172.1"/>
</dbReference>
<reference evidence="7 8" key="1">
    <citation type="journal article" date="2011" name="Stand. Genomic Sci.">
        <title>Complete genome sequence of Syntrophobotulus glycolicus type strain (FlGlyR).</title>
        <authorList>
            <person name="Han C."/>
            <person name="Mwirichia R."/>
            <person name="Chertkov O."/>
            <person name="Held B."/>
            <person name="Lapidus A."/>
            <person name="Nolan M."/>
            <person name="Lucas S."/>
            <person name="Hammon N."/>
            <person name="Deshpande S."/>
            <person name="Cheng J.F."/>
            <person name="Tapia R."/>
            <person name="Goodwin L."/>
            <person name="Pitluck S."/>
            <person name="Huntemann M."/>
            <person name="Liolios K."/>
            <person name="Ivanova N."/>
            <person name="Pagani I."/>
            <person name="Mavromatis K."/>
            <person name="Ovchinikova G."/>
            <person name="Pati A."/>
            <person name="Chen A."/>
            <person name="Palaniappan K."/>
            <person name="Land M."/>
            <person name="Hauser L."/>
            <person name="Brambilla E.M."/>
            <person name="Rohde M."/>
            <person name="Spring S."/>
            <person name="Sikorski J."/>
            <person name="Goker M."/>
            <person name="Woyke T."/>
            <person name="Bristow J."/>
            <person name="Eisen J.A."/>
            <person name="Markowitz V."/>
            <person name="Hugenholtz P."/>
            <person name="Kyrpides N.C."/>
            <person name="Klenk H.P."/>
            <person name="Detter J.C."/>
        </authorList>
    </citation>
    <scope>NUCLEOTIDE SEQUENCE [LARGE SCALE GENOMIC DNA]</scope>
    <source>
        <strain evidence="8">DSM 8271 / FlGlyR</strain>
    </source>
</reference>
<dbReference type="PANTHER" id="PTHR34984:SF1">
    <property type="entry name" value="CARBON STORAGE REGULATOR"/>
    <property type="match status" value="1"/>
</dbReference>
<dbReference type="GO" id="GO:0006402">
    <property type="term" value="P:mRNA catabolic process"/>
    <property type="evidence" value="ECO:0007669"/>
    <property type="project" value="InterPro"/>
</dbReference>
<comment type="subunit">
    <text evidence="6">Homodimer; the beta-strands of each monomer intercalate to form a hydrophobic core, while the alpha-helices form wings that extend away from the core.</text>
</comment>
<evidence type="ECO:0000256" key="5">
    <source>
        <dbReference type="ARBA" id="ARBA00022884"/>
    </source>
</evidence>
<comment type="similarity">
    <text evidence="6">Belongs to the CsrA/RsmA family.</text>
</comment>
<keyword evidence="3 6" id="KW-1005">Bacterial flagellum biogenesis</keyword>
<keyword evidence="1 6" id="KW-0963">Cytoplasm</keyword>
<evidence type="ECO:0000256" key="2">
    <source>
        <dbReference type="ARBA" id="ARBA00022491"/>
    </source>
</evidence>
<dbReference type="PANTHER" id="PTHR34984">
    <property type="entry name" value="CARBON STORAGE REGULATOR"/>
    <property type="match status" value="1"/>
</dbReference>
<keyword evidence="4 6" id="KW-0810">Translation regulation</keyword>
<comment type="function">
    <text evidence="6">A translational regulator that binds mRNA to regulate translation initiation and/or mRNA stability. Usually binds in the 5'-UTR at or near the Shine-Dalgarno sequence preventing ribosome-binding, thus repressing translation. Its main target seems to be the major flagellin gene, while its function is anatagonized by FliW.</text>
</comment>
<keyword evidence="8" id="KW-1185">Reference proteome</keyword>
<dbReference type="eggNOG" id="COG1551">
    <property type="taxonomic scope" value="Bacteria"/>
</dbReference>
<dbReference type="InterPro" id="IPR036107">
    <property type="entry name" value="CsrA_sf"/>
</dbReference>
<reference evidence="8" key="2">
    <citation type="submission" date="2011-02" db="EMBL/GenBank/DDBJ databases">
        <title>The complete genome of Syntrophobotulus glycolicus DSM 8271.</title>
        <authorList>
            <person name="Lucas S."/>
            <person name="Copeland A."/>
            <person name="Lapidus A."/>
            <person name="Bruce D."/>
            <person name="Goodwin L."/>
            <person name="Pitluck S."/>
            <person name="Kyrpides N."/>
            <person name="Mavromatis K."/>
            <person name="Pagani I."/>
            <person name="Ivanova N."/>
            <person name="Mikhailova N."/>
            <person name="Chertkov O."/>
            <person name="Held B."/>
            <person name="Detter J.C."/>
            <person name="Tapia R."/>
            <person name="Han C."/>
            <person name="Land M."/>
            <person name="Hauser L."/>
            <person name="Markowitz V."/>
            <person name="Cheng J.-F."/>
            <person name="Hugenholtz P."/>
            <person name="Woyke T."/>
            <person name="Wu D."/>
            <person name="Spring S."/>
            <person name="Schroeder M."/>
            <person name="Brambilla E."/>
            <person name="Klenk H.-P."/>
            <person name="Eisen J.A."/>
        </authorList>
    </citation>
    <scope>NUCLEOTIDE SEQUENCE [LARGE SCALE GENOMIC DNA]</scope>
    <source>
        <strain evidence="8">DSM 8271 / FlGlyR</strain>
    </source>
</reference>
<dbReference type="SUPFAM" id="SSF117130">
    <property type="entry name" value="CsrA-like"/>
    <property type="match status" value="1"/>
</dbReference>
<keyword evidence="5 6" id="KW-0694">RNA-binding</keyword>
<sequence>MLVVGRKPGEYVMIDDTIKIKVVRTEDGCLRLAIQAPREMRILRGEIYEKEKRKKVRLSRAECFRTDYGIWTDGNPGAGSQI</sequence>
<evidence type="ECO:0000313" key="7">
    <source>
        <dbReference type="EMBL" id="ADY55419.1"/>
    </source>
</evidence>
<organism evidence="7 8">
    <name type="scientific">Syntrophobotulus glycolicus (strain DSM 8271 / FlGlyR)</name>
    <dbReference type="NCBI Taxonomy" id="645991"/>
    <lineage>
        <taxon>Bacteria</taxon>
        <taxon>Bacillati</taxon>
        <taxon>Bacillota</taxon>
        <taxon>Clostridia</taxon>
        <taxon>Eubacteriales</taxon>
        <taxon>Desulfitobacteriaceae</taxon>
        <taxon>Syntrophobotulus</taxon>
    </lineage>
</organism>
<evidence type="ECO:0000256" key="3">
    <source>
        <dbReference type="ARBA" id="ARBA00022795"/>
    </source>
</evidence>
<dbReference type="GO" id="GO:0006109">
    <property type="term" value="P:regulation of carbohydrate metabolic process"/>
    <property type="evidence" value="ECO:0007669"/>
    <property type="project" value="InterPro"/>
</dbReference>
<dbReference type="AlphaFoldDB" id="F0SU36"/>
<accession>F0SU36</accession>
<comment type="subcellular location">
    <subcellularLocation>
        <location evidence="6">Cytoplasm</location>
    </subcellularLocation>
</comment>
<name>F0SU36_SYNGF</name>
<dbReference type="HAMAP" id="MF_00167">
    <property type="entry name" value="CsrA"/>
    <property type="match status" value="1"/>
</dbReference>
<dbReference type="STRING" id="645991.Sgly_1094"/>
<dbReference type="GO" id="GO:0045947">
    <property type="term" value="P:negative regulation of translational initiation"/>
    <property type="evidence" value="ECO:0007669"/>
    <property type="project" value="UniProtKB-UniRule"/>
</dbReference>
<dbReference type="GO" id="GO:0005829">
    <property type="term" value="C:cytosol"/>
    <property type="evidence" value="ECO:0007669"/>
    <property type="project" value="TreeGrafter"/>
</dbReference>
<evidence type="ECO:0000256" key="1">
    <source>
        <dbReference type="ARBA" id="ARBA00022490"/>
    </source>
</evidence>
<dbReference type="Pfam" id="PF02599">
    <property type="entry name" value="CsrA"/>
    <property type="match status" value="1"/>
</dbReference>
<evidence type="ECO:0000256" key="4">
    <source>
        <dbReference type="ARBA" id="ARBA00022845"/>
    </source>
</evidence>
<dbReference type="OrthoDB" id="9809061at2"/>
<dbReference type="Gene3D" id="2.60.40.4380">
    <property type="entry name" value="Translational regulator CsrA"/>
    <property type="match status" value="1"/>
</dbReference>
<gene>
    <name evidence="6" type="primary">csrA</name>
    <name evidence="7" type="ordered locus">Sgly_1094</name>
</gene>
<dbReference type="InterPro" id="IPR003751">
    <property type="entry name" value="CsrA"/>
</dbReference>
<dbReference type="EMBL" id="CP002547">
    <property type="protein sequence ID" value="ADY55419.1"/>
    <property type="molecule type" value="Genomic_DNA"/>
</dbReference>
<keyword evidence="2 6" id="KW-0678">Repressor</keyword>
<dbReference type="HOGENOM" id="CLU_164837_2_0_9"/>
<dbReference type="GO" id="GO:1902208">
    <property type="term" value="P:regulation of bacterial-type flagellum assembly"/>
    <property type="evidence" value="ECO:0007669"/>
    <property type="project" value="UniProtKB-UniRule"/>
</dbReference>
<dbReference type="GO" id="GO:0048027">
    <property type="term" value="F:mRNA 5'-UTR binding"/>
    <property type="evidence" value="ECO:0007669"/>
    <property type="project" value="UniProtKB-UniRule"/>
</dbReference>
<dbReference type="GO" id="GO:0044781">
    <property type="term" value="P:bacterial-type flagellum organization"/>
    <property type="evidence" value="ECO:0007669"/>
    <property type="project" value="UniProtKB-KW"/>
</dbReference>
<dbReference type="KEGG" id="sgy:Sgly_1094"/>
<proteinExistence type="inferred from homology"/>